<feature type="transmembrane region" description="Helical" evidence="1">
    <location>
        <begin position="87"/>
        <end position="106"/>
    </location>
</feature>
<dbReference type="InterPro" id="IPR050327">
    <property type="entry name" value="Proton-linked_MCT"/>
</dbReference>
<dbReference type="Gene3D" id="1.20.1250.20">
    <property type="entry name" value="MFS general substrate transporter like domains"/>
    <property type="match status" value="1"/>
</dbReference>
<dbReference type="PANTHER" id="PTHR11360">
    <property type="entry name" value="MONOCARBOXYLATE TRANSPORTER"/>
    <property type="match status" value="1"/>
</dbReference>
<dbReference type="Proteomes" id="UP001221757">
    <property type="component" value="Unassembled WGS sequence"/>
</dbReference>
<feature type="transmembrane region" description="Helical" evidence="1">
    <location>
        <begin position="223"/>
        <end position="245"/>
    </location>
</feature>
<evidence type="ECO:0000256" key="1">
    <source>
        <dbReference type="SAM" id="Phobius"/>
    </source>
</evidence>
<keyword evidence="1" id="KW-0812">Transmembrane</keyword>
<proteinExistence type="predicted"/>
<feature type="transmembrane region" description="Helical" evidence="1">
    <location>
        <begin position="20"/>
        <end position="40"/>
    </location>
</feature>
<keyword evidence="1" id="KW-1133">Transmembrane helix</keyword>
<feature type="transmembrane region" description="Helical" evidence="1">
    <location>
        <begin position="198"/>
        <end position="216"/>
    </location>
</feature>
<dbReference type="EMBL" id="JARKIE010000161">
    <property type="protein sequence ID" value="KAJ7673504.1"/>
    <property type="molecule type" value="Genomic_DNA"/>
</dbReference>
<gene>
    <name evidence="2" type="ORF">B0H17DRAFT_947127</name>
</gene>
<feature type="transmembrane region" description="Helical" evidence="1">
    <location>
        <begin position="251"/>
        <end position="272"/>
    </location>
</feature>
<dbReference type="SUPFAM" id="SSF103473">
    <property type="entry name" value="MFS general substrate transporter"/>
    <property type="match status" value="1"/>
</dbReference>
<evidence type="ECO:0000313" key="2">
    <source>
        <dbReference type="EMBL" id="KAJ7673504.1"/>
    </source>
</evidence>
<comment type="caution">
    <text evidence="2">The sequence shown here is derived from an EMBL/GenBank/DDBJ whole genome shotgun (WGS) entry which is preliminary data.</text>
</comment>
<reference evidence="2" key="1">
    <citation type="submission" date="2023-03" db="EMBL/GenBank/DDBJ databases">
        <title>Massive genome expansion in bonnet fungi (Mycena s.s.) driven by repeated elements and novel gene families across ecological guilds.</title>
        <authorList>
            <consortium name="Lawrence Berkeley National Laboratory"/>
            <person name="Harder C.B."/>
            <person name="Miyauchi S."/>
            <person name="Viragh M."/>
            <person name="Kuo A."/>
            <person name="Thoen E."/>
            <person name="Andreopoulos B."/>
            <person name="Lu D."/>
            <person name="Skrede I."/>
            <person name="Drula E."/>
            <person name="Henrissat B."/>
            <person name="Morin E."/>
            <person name="Kohler A."/>
            <person name="Barry K."/>
            <person name="LaButti K."/>
            <person name="Morin E."/>
            <person name="Salamov A."/>
            <person name="Lipzen A."/>
            <person name="Mereny Z."/>
            <person name="Hegedus B."/>
            <person name="Baldrian P."/>
            <person name="Stursova M."/>
            <person name="Weitz H."/>
            <person name="Taylor A."/>
            <person name="Grigoriev I.V."/>
            <person name="Nagy L.G."/>
            <person name="Martin F."/>
            <person name="Kauserud H."/>
        </authorList>
    </citation>
    <scope>NUCLEOTIDE SEQUENCE</scope>
    <source>
        <strain evidence="2">CBHHK067</strain>
    </source>
</reference>
<sequence>LMSPFILGGISGKLFDSGHFHAIEIVGGAIFIFSIFMLSLAKPLQPGCLIHLFSQGVGVGIGLGFTFVPTASIAVHHFSKQRGLASGVALSGASVGGTVFPIIPFLQTSLILRCSHLIPKLGFGPAVRATGYVVLGCIVAGNALMRTRFLPHSKRDNVVGPNIKSFFSDAPYMWAVVGYLPVIYMQLFGLQHSVGSSLAFYSIAIMNGSGAVGRVVGNHLADVYGPLNVQVCCTFVTGALMWAVLGINAPWSLILVSVLCGIFSGEGLRLALEIICLSSFARTPDEVGARTGVAVALTSIGSLASAPIQGALLTSHFIWIRPAAFSGVSQHLICPSH</sequence>
<feature type="transmembrane region" description="Helical" evidence="1">
    <location>
        <begin position="166"/>
        <end position="186"/>
    </location>
</feature>
<feature type="transmembrane region" description="Helical" evidence="1">
    <location>
        <begin position="52"/>
        <end position="75"/>
    </location>
</feature>
<accession>A0AAD7D0U9</accession>
<feature type="non-terminal residue" evidence="2">
    <location>
        <position position="1"/>
    </location>
</feature>
<keyword evidence="1" id="KW-0472">Membrane</keyword>
<protein>
    <submittedName>
        <fullName evidence="2">Major facilitator superfamily domain-containing protein</fullName>
    </submittedName>
</protein>
<dbReference type="InterPro" id="IPR036259">
    <property type="entry name" value="MFS_trans_sf"/>
</dbReference>
<keyword evidence="3" id="KW-1185">Reference proteome</keyword>
<dbReference type="PANTHER" id="PTHR11360:SF234">
    <property type="entry name" value="MFS-TYPE TRANSPORTER DBAD-RELATED"/>
    <property type="match status" value="1"/>
</dbReference>
<name>A0AAD7D0U9_MYCRO</name>
<feature type="transmembrane region" description="Helical" evidence="1">
    <location>
        <begin position="126"/>
        <end position="145"/>
    </location>
</feature>
<organism evidence="2 3">
    <name type="scientific">Mycena rosella</name>
    <name type="common">Pink bonnet</name>
    <name type="synonym">Agaricus rosellus</name>
    <dbReference type="NCBI Taxonomy" id="1033263"/>
    <lineage>
        <taxon>Eukaryota</taxon>
        <taxon>Fungi</taxon>
        <taxon>Dikarya</taxon>
        <taxon>Basidiomycota</taxon>
        <taxon>Agaricomycotina</taxon>
        <taxon>Agaricomycetes</taxon>
        <taxon>Agaricomycetidae</taxon>
        <taxon>Agaricales</taxon>
        <taxon>Marasmiineae</taxon>
        <taxon>Mycenaceae</taxon>
        <taxon>Mycena</taxon>
    </lineage>
</organism>
<evidence type="ECO:0000313" key="3">
    <source>
        <dbReference type="Proteomes" id="UP001221757"/>
    </source>
</evidence>
<dbReference type="AlphaFoldDB" id="A0AAD7D0U9"/>